<reference evidence="3" key="1">
    <citation type="submission" date="2019-02" db="EMBL/GenBank/DDBJ databases">
        <authorList>
            <person name="Gruber-Vodicka R. H."/>
            <person name="Seah K. B. B."/>
        </authorList>
    </citation>
    <scope>NUCLEOTIDE SEQUENCE</scope>
    <source>
        <strain evidence="2">BECK_BZ163</strain>
        <strain evidence="4">BECK_BZ164</strain>
        <strain evidence="3">BECK_BZ165</strain>
    </source>
</reference>
<evidence type="ECO:0000313" key="4">
    <source>
        <dbReference type="EMBL" id="VFK10186.1"/>
    </source>
</evidence>
<evidence type="ECO:0000256" key="1">
    <source>
        <dbReference type="SAM" id="MobiDB-lite"/>
    </source>
</evidence>
<sequence length="86" mass="9358">MNGNRIGYRVVGGTVIHDEYGMLGCRRGESCIRPVFALFGMGKYNGGERNHNRGDRGEHKVRPYGPPPDICLGGASPDIRPDDVDG</sequence>
<evidence type="ECO:0000313" key="3">
    <source>
        <dbReference type="EMBL" id="VFJ54192.1"/>
    </source>
</evidence>
<dbReference type="EMBL" id="CAADFL010000132">
    <property type="protein sequence ID" value="VFK10186.1"/>
    <property type="molecule type" value="Genomic_DNA"/>
</dbReference>
<proteinExistence type="predicted"/>
<feature type="compositionally biased region" description="Basic and acidic residues" evidence="1">
    <location>
        <begin position="47"/>
        <end position="61"/>
    </location>
</feature>
<dbReference type="EMBL" id="CAADFA010000135">
    <property type="protein sequence ID" value="VFJ54192.1"/>
    <property type="molecule type" value="Genomic_DNA"/>
</dbReference>
<feature type="region of interest" description="Disordered" evidence="1">
    <location>
        <begin position="47"/>
        <end position="86"/>
    </location>
</feature>
<evidence type="ECO:0000313" key="2">
    <source>
        <dbReference type="EMBL" id="VFJ44537.1"/>
    </source>
</evidence>
<name>A0A450SKU1_9GAMM</name>
<protein>
    <submittedName>
        <fullName evidence="3">Uncharacterized protein</fullName>
    </submittedName>
</protein>
<gene>
    <name evidence="2" type="ORF">BECKFM1743A_GA0114220_100185</name>
    <name evidence="4" type="ORF">BECKFM1743B_GA0114221_101325</name>
    <name evidence="3" type="ORF">BECKFM1743C_GA0114222_101355</name>
</gene>
<dbReference type="EMBL" id="CAADEZ010000018">
    <property type="protein sequence ID" value="VFJ44537.1"/>
    <property type="molecule type" value="Genomic_DNA"/>
</dbReference>
<organism evidence="3">
    <name type="scientific">Candidatus Kentrum sp. FM</name>
    <dbReference type="NCBI Taxonomy" id="2126340"/>
    <lineage>
        <taxon>Bacteria</taxon>
        <taxon>Pseudomonadati</taxon>
        <taxon>Pseudomonadota</taxon>
        <taxon>Gammaproteobacteria</taxon>
        <taxon>Candidatus Kentrum</taxon>
    </lineage>
</organism>
<dbReference type="AlphaFoldDB" id="A0A450SKU1"/>
<accession>A0A450SKU1</accession>